<dbReference type="PANTHER" id="PTHR35330:SF1">
    <property type="entry name" value="SIROHEME BIOSYNTHESIS PROTEIN MET8"/>
    <property type="match status" value="1"/>
</dbReference>
<sequence>MLLAAFLDLHGETAVVVGGGAVASRRVPTLLAAGLRVSVIAPTISPDVRAQDVTCMERPYHPGDLLGARLVLACTDDTAVNDRVTTDARALGLLVGHAGHAERGNLRFPATLERGGVQVALSTGRELPMLAQALRERIADALPGTLPLDEWAERREQAVTLTGPARDEALGTLRRDIRRTVGVTA</sequence>
<evidence type="ECO:0000313" key="7">
    <source>
        <dbReference type="EMBL" id="GGJ85335.1"/>
    </source>
</evidence>
<organism evidence="7 8">
    <name type="scientific">Deinococcus aquiradiocola</name>
    <dbReference type="NCBI Taxonomy" id="393059"/>
    <lineage>
        <taxon>Bacteria</taxon>
        <taxon>Thermotogati</taxon>
        <taxon>Deinococcota</taxon>
        <taxon>Deinococci</taxon>
        <taxon>Deinococcales</taxon>
        <taxon>Deinococcaceae</taxon>
        <taxon>Deinococcus</taxon>
    </lineage>
</organism>
<dbReference type="SUPFAM" id="SSF51735">
    <property type="entry name" value="NAD(P)-binding Rossmann-fold domains"/>
    <property type="match status" value="1"/>
</dbReference>
<reference evidence="7" key="2">
    <citation type="submission" date="2020-09" db="EMBL/GenBank/DDBJ databases">
        <authorList>
            <person name="Sun Q."/>
            <person name="Ohkuma M."/>
        </authorList>
    </citation>
    <scope>NUCLEOTIDE SEQUENCE</scope>
    <source>
        <strain evidence="7">JCM 14371</strain>
    </source>
</reference>
<comment type="catalytic activity">
    <reaction evidence="6">
        <text>precorrin-2 + NAD(+) = sirohydrochlorin + NADH + 2 H(+)</text>
        <dbReference type="Rhea" id="RHEA:15613"/>
        <dbReference type="ChEBI" id="CHEBI:15378"/>
        <dbReference type="ChEBI" id="CHEBI:57540"/>
        <dbReference type="ChEBI" id="CHEBI:57945"/>
        <dbReference type="ChEBI" id="CHEBI:58351"/>
        <dbReference type="ChEBI" id="CHEBI:58827"/>
        <dbReference type="EC" id="1.3.1.76"/>
    </reaction>
</comment>
<keyword evidence="5" id="KW-0627">Porphyrin biosynthesis</keyword>
<keyword evidence="3" id="KW-0560">Oxidoreductase</keyword>
<evidence type="ECO:0000256" key="1">
    <source>
        <dbReference type="ARBA" id="ARBA00005010"/>
    </source>
</evidence>
<dbReference type="GO" id="GO:0019354">
    <property type="term" value="P:siroheme biosynthetic process"/>
    <property type="evidence" value="ECO:0007669"/>
    <property type="project" value="InterPro"/>
</dbReference>
<dbReference type="EC" id="1.3.1.76" evidence="2"/>
<comment type="pathway">
    <text evidence="1">Porphyrin-containing compound metabolism; siroheme biosynthesis; sirohydrochlorin from precorrin-2: step 1/1.</text>
</comment>
<reference evidence="7" key="1">
    <citation type="journal article" date="2014" name="Int. J. Syst. Evol. Microbiol.">
        <title>Complete genome sequence of Corynebacterium casei LMG S-19264T (=DSM 44701T), isolated from a smear-ripened cheese.</title>
        <authorList>
            <consortium name="US DOE Joint Genome Institute (JGI-PGF)"/>
            <person name="Walter F."/>
            <person name="Albersmeier A."/>
            <person name="Kalinowski J."/>
            <person name="Ruckert C."/>
        </authorList>
    </citation>
    <scope>NUCLEOTIDE SEQUENCE</scope>
    <source>
        <strain evidence="7">JCM 14371</strain>
    </source>
</reference>
<comment type="caution">
    <text evidence="7">The sequence shown here is derived from an EMBL/GenBank/DDBJ whole genome shotgun (WGS) entry which is preliminary data.</text>
</comment>
<gene>
    <name evidence="7" type="ORF">GCM10008939_31540</name>
</gene>
<dbReference type="Proteomes" id="UP000635726">
    <property type="component" value="Unassembled WGS sequence"/>
</dbReference>
<proteinExistence type="predicted"/>
<dbReference type="PANTHER" id="PTHR35330">
    <property type="entry name" value="SIROHEME BIOSYNTHESIS PROTEIN MET8"/>
    <property type="match status" value="1"/>
</dbReference>
<evidence type="ECO:0000256" key="6">
    <source>
        <dbReference type="ARBA" id="ARBA00047561"/>
    </source>
</evidence>
<keyword evidence="4" id="KW-0520">NAD</keyword>
<accession>A0A917UU47</accession>
<dbReference type="Gene3D" id="3.30.160.110">
    <property type="entry name" value="Siroheme synthase, domain 2"/>
    <property type="match status" value="1"/>
</dbReference>
<dbReference type="RefSeq" id="WP_188964269.1">
    <property type="nucleotide sequence ID" value="NZ_BMOE01000014.1"/>
</dbReference>
<dbReference type="Pfam" id="PF13241">
    <property type="entry name" value="NAD_binding_7"/>
    <property type="match status" value="1"/>
</dbReference>
<dbReference type="GO" id="GO:0004325">
    <property type="term" value="F:ferrochelatase activity"/>
    <property type="evidence" value="ECO:0007669"/>
    <property type="project" value="InterPro"/>
</dbReference>
<dbReference type="InterPro" id="IPR028161">
    <property type="entry name" value="Met8-like"/>
</dbReference>
<evidence type="ECO:0000256" key="2">
    <source>
        <dbReference type="ARBA" id="ARBA00012400"/>
    </source>
</evidence>
<dbReference type="AlphaFoldDB" id="A0A917UU47"/>
<keyword evidence="8" id="KW-1185">Reference proteome</keyword>
<dbReference type="GO" id="GO:0043115">
    <property type="term" value="F:precorrin-2 dehydrogenase activity"/>
    <property type="evidence" value="ECO:0007669"/>
    <property type="project" value="UniProtKB-EC"/>
</dbReference>
<dbReference type="Gene3D" id="3.40.50.720">
    <property type="entry name" value="NAD(P)-binding Rossmann-like Domain"/>
    <property type="match status" value="1"/>
</dbReference>
<dbReference type="InterPro" id="IPR036291">
    <property type="entry name" value="NAD(P)-bd_dom_sf"/>
</dbReference>
<dbReference type="NCBIfam" id="TIGR01470">
    <property type="entry name" value="cysG_Nterm"/>
    <property type="match status" value="1"/>
</dbReference>
<evidence type="ECO:0000256" key="5">
    <source>
        <dbReference type="ARBA" id="ARBA00023244"/>
    </source>
</evidence>
<dbReference type="InterPro" id="IPR006367">
    <property type="entry name" value="Sirohaem_synthase_N"/>
</dbReference>
<evidence type="ECO:0000256" key="3">
    <source>
        <dbReference type="ARBA" id="ARBA00023002"/>
    </source>
</evidence>
<dbReference type="EMBL" id="BMOE01000014">
    <property type="protein sequence ID" value="GGJ85335.1"/>
    <property type="molecule type" value="Genomic_DNA"/>
</dbReference>
<name>A0A917UU47_9DEIO</name>
<dbReference type="SUPFAM" id="SSF75615">
    <property type="entry name" value="Siroheme synthase middle domains-like"/>
    <property type="match status" value="1"/>
</dbReference>
<protein>
    <recommendedName>
        <fullName evidence="2">precorrin-2 dehydrogenase</fullName>
        <ecNumber evidence="2">1.3.1.76</ecNumber>
    </recommendedName>
</protein>
<evidence type="ECO:0000313" key="8">
    <source>
        <dbReference type="Proteomes" id="UP000635726"/>
    </source>
</evidence>
<evidence type="ECO:0000256" key="4">
    <source>
        <dbReference type="ARBA" id="ARBA00023027"/>
    </source>
</evidence>